<dbReference type="Gene3D" id="3.60.130.30">
    <property type="match status" value="1"/>
</dbReference>
<reference evidence="1 2" key="2">
    <citation type="submission" date="2017-02" db="EMBL/GenBank/DDBJ databases">
        <title>A genome survey and senescence transcriptome analysis in Lentinula edodes.</title>
        <authorList>
            <person name="Sakamoto Y."/>
            <person name="Nakade K."/>
            <person name="Sato S."/>
            <person name="Yoshida Y."/>
            <person name="Miyazaki K."/>
            <person name="Natsume S."/>
            <person name="Konno N."/>
        </authorList>
    </citation>
    <scope>NUCLEOTIDE SEQUENCE [LARGE SCALE GENOMIC DNA]</scope>
    <source>
        <strain evidence="1 2">NBRC 111202</strain>
    </source>
</reference>
<dbReference type="EMBL" id="BDGU01000071">
    <property type="protein sequence ID" value="GAW01707.1"/>
    <property type="molecule type" value="Genomic_DNA"/>
</dbReference>
<evidence type="ECO:0000313" key="1">
    <source>
        <dbReference type="EMBL" id="GAW01707.1"/>
    </source>
</evidence>
<organism evidence="1 2">
    <name type="scientific">Lentinula edodes</name>
    <name type="common">Shiitake mushroom</name>
    <name type="synonym">Lentinus edodes</name>
    <dbReference type="NCBI Taxonomy" id="5353"/>
    <lineage>
        <taxon>Eukaryota</taxon>
        <taxon>Fungi</taxon>
        <taxon>Dikarya</taxon>
        <taxon>Basidiomycota</taxon>
        <taxon>Agaricomycotina</taxon>
        <taxon>Agaricomycetes</taxon>
        <taxon>Agaricomycetidae</taxon>
        <taxon>Agaricales</taxon>
        <taxon>Marasmiineae</taxon>
        <taxon>Omphalotaceae</taxon>
        <taxon>Lentinula</taxon>
    </lineage>
</organism>
<protein>
    <submittedName>
        <fullName evidence="1">Uncharacterized protein</fullName>
    </submittedName>
</protein>
<accession>A0A1Q3E369</accession>
<dbReference type="Proteomes" id="UP000188533">
    <property type="component" value="Unassembled WGS sequence"/>
</dbReference>
<sequence length="501" mass="55991">MVKKRLLAELDPALILGEGDPDFGDAEGGLHTRLRLTRSKREFNPHILRGEVLTLLKVNSESLLSNGCAVSEAAWKGGVVEDFEQLETDGLMQSFSAPVSVVLQPLEDLLKPVDLRPPCKRARYTVEPVLSAAERKKLKDRHRARDKRAKARAEVQKSLQTNLKSVALRKAAETKAAAVECSFAGPDATAWTGSRAAVPYPKVYSVQDVLALSGLKYIEWDGSLSRVYRSEDGLHWAALLGYVGERSEWLANMQVVDQLLLKAQQELHFPKLDHPPRRGVYDSLSIGCSHGQGQLHPMNFAASKRNAPILQALMDAPEVNRIARFIDHGVEVYFPKIHRLLTNLMEILLGMGGLHLKRPFKRCCYAASQLNFSRASTDPHLDFMNAFFLCCGIWNGGRFNYKAGGQLIMWNLGIVVEFPPGAGILVPSASVTHANIPIGPEERRHSITFFTAAGILRWYFNGFMNDNEFLTRASGLQKKNWAQYRTDLWKFGLDMLRSDEL</sequence>
<dbReference type="AlphaFoldDB" id="A0A1Q3E369"/>
<evidence type="ECO:0000313" key="2">
    <source>
        <dbReference type="Proteomes" id="UP000188533"/>
    </source>
</evidence>
<dbReference type="STRING" id="5353.A0A1Q3E369"/>
<proteinExistence type="predicted"/>
<reference evidence="1 2" key="1">
    <citation type="submission" date="2016-08" db="EMBL/GenBank/DDBJ databases">
        <authorList>
            <consortium name="Lentinula edodes genome sequencing consortium"/>
            <person name="Sakamoto Y."/>
            <person name="Nakade K."/>
            <person name="Sato S."/>
            <person name="Yoshida Y."/>
            <person name="Miyazaki K."/>
            <person name="Natsume S."/>
            <person name="Konno N."/>
        </authorList>
    </citation>
    <scope>NUCLEOTIDE SEQUENCE [LARGE SCALE GENOMIC DNA]</scope>
    <source>
        <strain evidence="1 2">NBRC 111202</strain>
    </source>
</reference>
<comment type="caution">
    <text evidence="1">The sequence shown here is derived from an EMBL/GenBank/DDBJ whole genome shotgun (WGS) entry which is preliminary data.</text>
</comment>
<name>A0A1Q3E369_LENED</name>
<gene>
    <name evidence="1" type="ORF">LENED_003317</name>
</gene>
<keyword evidence="2" id="KW-1185">Reference proteome</keyword>